<dbReference type="FunFam" id="3.30.1370.100:FF:000003">
    <property type="entry name" value="DNA mismatch repair protein Mlh3"/>
    <property type="match status" value="1"/>
</dbReference>
<dbReference type="Proteomes" id="UP000677803">
    <property type="component" value="Unassembled WGS sequence"/>
</dbReference>
<dbReference type="GO" id="GO:0140664">
    <property type="term" value="F:ATP-dependent DNA damage sensor activity"/>
    <property type="evidence" value="ECO:0007669"/>
    <property type="project" value="InterPro"/>
</dbReference>
<dbReference type="SMART" id="SM01340">
    <property type="entry name" value="DNA_mis_repair"/>
    <property type="match status" value="1"/>
</dbReference>
<evidence type="ECO:0000256" key="1">
    <source>
        <dbReference type="ARBA" id="ARBA00006082"/>
    </source>
</evidence>
<dbReference type="GO" id="GO:0016887">
    <property type="term" value="F:ATP hydrolysis activity"/>
    <property type="evidence" value="ECO:0007669"/>
    <property type="project" value="InterPro"/>
</dbReference>
<dbReference type="Pfam" id="PF13589">
    <property type="entry name" value="HATPase_c_3"/>
    <property type="match status" value="1"/>
</dbReference>
<dbReference type="Gene3D" id="3.30.1540.20">
    <property type="entry name" value="MutL, C-terminal domain, dimerisation subdomain"/>
    <property type="match status" value="1"/>
</dbReference>
<evidence type="ECO:0000259" key="4">
    <source>
        <dbReference type="PROSITE" id="PS01159"/>
    </source>
</evidence>
<dbReference type="GO" id="GO:0006298">
    <property type="term" value="P:mismatch repair"/>
    <property type="evidence" value="ECO:0007669"/>
    <property type="project" value="InterPro"/>
</dbReference>
<accession>A0A8S4AJC7</accession>
<comment type="caution">
    <text evidence="5">The sequence shown here is derived from an EMBL/GenBank/DDBJ whole genome shotgun (WGS) entry which is preliminary data.</text>
</comment>
<evidence type="ECO:0000313" key="6">
    <source>
        <dbReference type="Proteomes" id="UP000677803"/>
    </source>
</evidence>
<feature type="compositionally biased region" description="Polar residues" evidence="3">
    <location>
        <begin position="490"/>
        <end position="511"/>
    </location>
</feature>
<proteinExistence type="inferred from homology"/>
<evidence type="ECO:0000313" key="5">
    <source>
        <dbReference type="EMBL" id="CAG5866362.1"/>
    </source>
</evidence>
<evidence type="ECO:0000256" key="3">
    <source>
        <dbReference type="SAM" id="MobiDB-lite"/>
    </source>
</evidence>
<dbReference type="Pfam" id="PF08676">
    <property type="entry name" value="MutL_C"/>
    <property type="match status" value="1"/>
</dbReference>
<dbReference type="GO" id="GO:0032300">
    <property type="term" value="C:mismatch repair complex"/>
    <property type="evidence" value="ECO:0007669"/>
    <property type="project" value="InterPro"/>
</dbReference>
<name>A0A8S4AJC7_9TELE</name>
<dbReference type="InterPro" id="IPR001202">
    <property type="entry name" value="WW_dom"/>
</dbReference>
<dbReference type="InterPro" id="IPR020568">
    <property type="entry name" value="Ribosomal_Su5_D2-typ_SF"/>
</dbReference>
<dbReference type="InterPro" id="IPR036890">
    <property type="entry name" value="HATPase_C_sf"/>
</dbReference>
<dbReference type="PANTHER" id="PTHR10073:SF47">
    <property type="entry name" value="DNA MISMATCH REPAIR PROTEIN MLH3"/>
    <property type="match status" value="1"/>
</dbReference>
<dbReference type="Gene3D" id="3.30.230.10">
    <property type="match status" value="1"/>
</dbReference>
<feature type="compositionally biased region" description="Basic and acidic residues" evidence="3">
    <location>
        <begin position="410"/>
        <end position="432"/>
    </location>
</feature>
<dbReference type="GO" id="GO:0005634">
    <property type="term" value="C:nucleus"/>
    <property type="evidence" value="ECO:0007669"/>
    <property type="project" value="UniProtKB-ARBA"/>
</dbReference>
<dbReference type="InterPro" id="IPR037198">
    <property type="entry name" value="MutL_C_sf"/>
</dbReference>
<sequence>MIKCLPNEVQGRLRSGVAIPSLQQCVEELMLNSIDAGATCVGVRMDMEACKVQVIDNGAGLSVEDMEMVGNRYYTSKCSSIEDLDNLKWYGFRGEALASLVSLATLVEISSRTKSSVKTHVKLFKDGKALNVFEAETSRPSAGTTVIICNFFHNMPVRRRRLDAVLEGERIRQRVEAVSLMHPTVSFTLKNDCTGAMMVQLPKARNTYYRFAQIHTLARAEKLGEISYARGQFEVDGYLGREGHYNNTVQFLYVNHRLLLKTRIHKLLNVLLRRLSSSNTKNDSPGAPSVILSPKHKRNQELYGVYVINIKCPYSEYDICLEPSKTLIEFKDWDGILLCIEEAVKAFLKRENLLFVFSRDDLDCVSPKAFASDGADQESNGDKIPQTSIAASTVDCSFALTLASESVHRKNADHKQPVGCSESHDETEKQEQEILMTEQEEMQQCDAEPASGCNLNDEEESACSKADEAEDILKSPNGHKRSEDKEKSSLDVTSVSNAKSQPSIVQSVQSDLNSNEKTFQCTDRHGQILVSNQKISLPDPYIHEGLQIQDRHQSSRPAFQAQNLAAKCVEKSSASKRKICLDLGPDRSSHGDFTSIIPSKMSRVSSNQKVSAFIELGSLDKFRRMCVKPNEVKLPNPHSLSRSRLPQRDGSALNPKSVSAGQGDPGEGGAVQPLKEEEMQRRFQGTRTLSALKAQNRDKISVAAKLSQLKQTRAEDSEVSQHTSRNTAEGKPLRSGNDGPQASNKNPNLQGPAVLVDCGSGCSDNPQMAEKEDDLTSSDWLHHFDTSVGKTVYVNRMTGLSRYENPAMEETQVRCTSDITNMAISVISKKGMEYRCYPFQVDLVFPFLPKSRPERVISSGIDCRATDDDPGEGSPTLSLLYSKWNNPVFVRPPMVGVDISSGQADGLAVKVHNILFPYRFSKTMIHSMKVIHQVDKKFLACLIDTREEEPMAQKGPEGNLLVLVDQHAAHERVRLENFVADSYEDDPDVPGEKRLTSSIILPPLEISVTEEELRLLRSCQTHMRNLGLEVTFSQAAAPHVLVGKVPLCFMEKESNELRRGRPSVIKPIVEEHLREQIELLRSTGRVRGTLPLSVLKVLASLACHGAIKFNDTLSRDECCSLVASLSSCQLPFQCAHGRPSIAPLVDILHLDNQEDVQKPNLQKLRRMYRAWQLYGNR</sequence>
<dbReference type="InterPro" id="IPR042121">
    <property type="entry name" value="MutL_C_regsub"/>
</dbReference>
<dbReference type="FunFam" id="3.30.565.10:FF:000017">
    <property type="entry name" value="PMS1 homolog 1, mismatch repair system component"/>
    <property type="match status" value="1"/>
</dbReference>
<comment type="similarity">
    <text evidence="1">Belongs to the DNA mismatch repair MutL/HexB family.</text>
</comment>
<feature type="region of interest" description="Disordered" evidence="3">
    <location>
        <begin position="709"/>
        <end position="771"/>
    </location>
</feature>
<dbReference type="InterPro" id="IPR014762">
    <property type="entry name" value="DNA_mismatch_repair_CS"/>
</dbReference>
<dbReference type="PANTHER" id="PTHR10073">
    <property type="entry name" value="DNA MISMATCH REPAIR PROTEIN MLH, PMS, MUTL"/>
    <property type="match status" value="1"/>
</dbReference>
<gene>
    <name evidence="5" type="ORF">MMEN_LOCUS3101</name>
</gene>
<protein>
    <submittedName>
        <fullName evidence="5">(Atlantic silverside) hypothetical protein</fullName>
    </submittedName>
</protein>
<dbReference type="InterPro" id="IPR013507">
    <property type="entry name" value="DNA_mismatch_S5_2-like"/>
</dbReference>
<dbReference type="GO" id="GO:0005524">
    <property type="term" value="F:ATP binding"/>
    <property type="evidence" value="ECO:0007669"/>
    <property type="project" value="InterPro"/>
</dbReference>
<dbReference type="PROSITE" id="PS01159">
    <property type="entry name" value="WW_DOMAIN_1"/>
    <property type="match status" value="1"/>
</dbReference>
<dbReference type="EMBL" id="CAJRST010002224">
    <property type="protein sequence ID" value="CAG5866362.1"/>
    <property type="molecule type" value="Genomic_DNA"/>
</dbReference>
<dbReference type="FunFam" id="3.30.230.10:FF:000028">
    <property type="entry name" value="DNA mismatch repair protein Mlh3"/>
    <property type="match status" value="1"/>
</dbReference>
<dbReference type="Gene3D" id="3.30.565.10">
    <property type="entry name" value="Histidine kinase-like ATPase, C-terminal domain"/>
    <property type="match status" value="1"/>
</dbReference>
<dbReference type="SUPFAM" id="SSF55874">
    <property type="entry name" value="ATPase domain of HSP90 chaperone/DNA topoisomerase II/histidine kinase"/>
    <property type="match status" value="1"/>
</dbReference>
<dbReference type="SUPFAM" id="SSF118116">
    <property type="entry name" value="DNA mismatch repair protein MutL"/>
    <property type="match status" value="1"/>
</dbReference>
<reference evidence="5" key="1">
    <citation type="submission" date="2021-05" db="EMBL/GenBank/DDBJ databases">
        <authorList>
            <person name="Tigano A."/>
        </authorList>
    </citation>
    <scope>NUCLEOTIDE SEQUENCE</scope>
</reference>
<dbReference type="InterPro" id="IPR014721">
    <property type="entry name" value="Ribsml_uS5_D2-typ_fold_subgr"/>
</dbReference>
<dbReference type="InterPro" id="IPR042120">
    <property type="entry name" value="MutL_C_dimsub"/>
</dbReference>
<feature type="compositionally biased region" description="Basic and acidic residues" evidence="3">
    <location>
        <begin position="480"/>
        <end position="489"/>
    </location>
</feature>
<dbReference type="OrthoDB" id="429932at2759"/>
<dbReference type="PROSITE" id="PS00058">
    <property type="entry name" value="DNA_MISMATCH_REPAIR_1"/>
    <property type="match status" value="1"/>
</dbReference>
<dbReference type="CDD" id="cd03486">
    <property type="entry name" value="MutL_Trans_MLH3"/>
    <property type="match status" value="1"/>
</dbReference>
<dbReference type="InterPro" id="IPR038973">
    <property type="entry name" value="MutL/Mlh/Pms-like"/>
</dbReference>
<evidence type="ECO:0000256" key="2">
    <source>
        <dbReference type="ARBA" id="ARBA00022763"/>
    </source>
</evidence>
<dbReference type="InterPro" id="IPR014790">
    <property type="entry name" value="MutL_C"/>
</dbReference>
<dbReference type="SMART" id="SM00853">
    <property type="entry name" value="MutL_C"/>
    <property type="match status" value="1"/>
</dbReference>
<feature type="compositionally biased region" description="Polar residues" evidence="3">
    <location>
        <begin position="738"/>
        <end position="749"/>
    </location>
</feature>
<dbReference type="AlphaFoldDB" id="A0A8S4AJC7"/>
<feature type="region of interest" description="Disordered" evidence="3">
    <location>
        <begin position="630"/>
        <end position="684"/>
    </location>
</feature>
<dbReference type="Gene3D" id="3.30.1370.100">
    <property type="entry name" value="MutL, C-terminal domain, regulatory subdomain"/>
    <property type="match status" value="1"/>
</dbReference>
<keyword evidence="2" id="KW-0227">DNA damage</keyword>
<keyword evidence="6" id="KW-1185">Reference proteome</keyword>
<dbReference type="CDD" id="cd16926">
    <property type="entry name" value="HATPase_MutL-MLH-PMS-like"/>
    <property type="match status" value="1"/>
</dbReference>
<organism evidence="5 6">
    <name type="scientific">Menidia menidia</name>
    <name type="common">Atlantic silverside</name>
    <dbReference type="NCBI Taxonomy" id="238744"/>
    <lineage>
        <taxon>Eukaryota</taxon>
        <taxon>Metazoa</taxon>
        <taxon>Chordata</taxon>
        <taxon>Craniata</taxon>
        <taxon>Vertebrata</taxon>
        <taxon>Euteleostomi</taxon>
        <taxon>Actinopterygii</taxon>
        <taxon>Neopterygii</taxon>
        <taxon>Teleostei</taxon>
        <taxon>Neoteleostei</taxon>
        <taxon>Acanthomorphata</taxon>
        <taxon>Ovalentaria</taxon>
        <taxon>Atherinomorphae</taxon>
        <taxon>Atheriniformes</taxon>
        <taxon>Atherinopsidae</taxon>
        <taxon>Menidiinae</taxon>
        <taxon>Menidia</taxon>
    </lineage>
</organism>
<feature type="domain" description="WW" evidence="4">
    <location>
        <begin position="780"/>
        <end position="806"/>
    </location>
</feature>
<dbReference type="GO" id="GO:0030983">
    <property type="term" value="F:mismatched DNA binding"/>
    <property type="evidence" value="ECO:0007669"/>
    <property type="project" value="InterPro"/>
</dbReference>
<feature type="region of interest" description="Disordered" evidence="3">
    <location>
        <begin position="410"/>
        <end position="511"/>
    </location>
</feature>
<dbReference type="SUPFAM" id="SSF54211">
    <property type="entry name" value="Ribosomal protein S5 domain 2-like"/>
    <property type="match status" value="1"/>
</dbReference>